<dbReference type="InterPro" id="IPR011989">
    <property type="entry name" value="ARM-like"/>
</dbReference>
<dbReference type="Proteomes" id="UP000239388">
    <property type="component" value="Unassembled WGS sequence"/>
</dbReference>
<dbReference type="EMBL" id="PUIB01000030">
    <property type="protein sequence ID" value="PQO26660.1"/>
    <property type="molecule type" value="Genomic_DNA"/>
</dbReference>
<proteinExistence type="predicted"/>
<accession>A0A2S8F3C9</accession>
<evidence type="ECO:0000313" key="1">
    <source>
        <dbReference type="EMBL" id="PQO26660.1"/>
    </source>
</evidence>
<dbReference type="OrthoDB" id="9959047at2"/>
<evidence type="ECO:0008006" key="3">
    <source>
        <dbReference type="Google" id="ProtNLM"/>
    </source>
</evidence>
<protein>
    <recommendedName>
        <fullName evidence="3">HEAT repeat domain-containing protein</fullName>
    </recommendedName>
</protein>
<gene>
    <name evidence="1" type="ORF">C5Y98_30235</name>
</gene>
<dbReference type="Gene3D" id="1.25.10.10">
    <property type="entry name" value="Leucine-rich Repeat Variant"/>
    <property type="match status" value="1"/>
</dbReference>
<evidence type="ECO:0000313" key="2">
    <source>
        <dbReference type="Proteomes" id="UP000239388"/>
    </source>
</evidence>
<dbReference type="RefSeq" id="WP_146118882.1">
    <property type="nucleotide sequence ID" value="NZ_PUIB01000030.1"/>
</dbReference>
<comment type="caution">
    <text evidence="1">The sequence shown here is derived from an EMBL/GenBank/DDBJ whole genome shotgun (WGS) entry which is preliminary data.</text>
</comment>
<dbReference type="SUPFAM" id="SSF48371">
    <property type="entry name" value="ARM repeat"/>
    <property type="match status" value="1"/>
</dbReference>
<dbReference type="InterPro" id="IPR016024">
    <property type="entry name" value="ARM-type_fold"/>
</dbReference>
<dbReference type="AlphaFoldDB" id="A0A2S8F3C9"/>
<sequence length="191" mass="21120">MCLKPLFPLVLLLISATYGNCQQPGADAAADPPNVLFRDAEALLGEQQRIGNRLIALLDDPQQPIEVRLAAADLLGRMQYLPAVETLIRHIELQIPKYEGIRDNPTITRPLMGALGKFGDAAVPQIVDTYVKSRNTDVRYLLVRSLKESKSAPTAIRYASGLAAAKTETELDKQWARYLVEMLGGPPRKER</sequence>
<reference evidence="1 2" key="1">
    <citation type="submission" date="2018-02" db="EMBL/GenBank/DDBJ databases">
        <title>Comparative genomes isolates from brazilian mangrove.</title>
        <authorList>
            <person name="Araujo J.E."/>
            <person name="Taketani R.G."/>
            <person name="Silva M.C.P."/>
            <person name="Loureco M.V."/>
            <person name="Andreote F.D."/>
        </authorList>
    </citation>
    <scope>NUCLEOTIDE SEQUENCE [LARGE SCALE GENOMIC DNA]</scope>
    <source>
        <strain evidence="1 2">NAP PRIS-MGV</strain>
    </source>
</reference>
<organism evidence="1 2">
    <name type="scientific">Blastopirellula marina</name>
    <dbReference type="NCBI Taxonomy" id="124"/>
    <lineage>
        <taxon>Bacteria</taxon>
        <taxon>Pseudomonadati</taxon>
        <taxon>Planctomycetota</taxon>
        <taxon>Planctomycetia</taxon>
        <taxon>Pirellulales</taxon>
        <taxon>Pirellulaceae</taxon>
        <taxon>Blastopirellula</taxon>
    </lineage>
</organism>
<name>A0A2S8F3C9_9BACT</name>